<proteinExistence type="predicted"/>
<organism evidence="1 2">
    <name type="scientific">Ganoderma sinense ZZ0214-1</name>
    <dbReference type="NCBI Taxonomy" id="1077348"/>
    <lineage>
        <taxon>Eukaryota</taxon>
        <taxon>Fungi</taxon>
        <taxon>Dikarya</taxon>
        <taxon>Basidiomycota</taxon>
        <taxon>Agaricomycotina</taxon>
        <taxon>Agaricomycetes</taxon>
        <taxon>Polyporales</taxon>
        <taxon>Polyporaceae</taxon>
        <taxon>Ganoderma</taxon>
    </lineage>
</organism>
<evidence type="ECO:0000313" key="2">
    <source>
        <dbReference type="Proteomes" id="UP000230002"/>
    </source>
</evidence>
<sequence length="359" mass="39682">MLYSSRAYASNQDVVRGLTHTITSSPLIASLIEHIIVSEVSPSKSGIASTLPLLLVNRLPKLRTITVRNTTLLVNAAFCYSIASFPGLTTLTLCSVNLGNVPALRRLLTALPRLDDLTLEWVDCETYGMWETATLYESRMPRVRRLSLIDADVTHVVLPLLARHVERLVISFTMLKTNALENVQGLVFERLTSLTLRSYGALADDVNEFFSRSRADGLRTLTVVSLVVNLELMHRPEVVILVSDERSMLEQTVLKAGLPQLESVAIVMEAVLRTDSDKARAVGLLEEGMPAAVKDCRESMSVLHRHGQLRVAAVVEWTREDEVLVCLWPDEGADAAPSYTRHFGVSLLDAVVNVLEKTP</sequence>
<accession>A0A2G8RVE8</accession>
<evidence type="ECO:0000313" key="1">
    <source>
        <dbReference type="EMBL" id="PIL25479.1"/>
    </source>
</evidence>
<comment type="caution">
    <text evidence="1">The sequence shown here is derived from an EMBL/GenBank/DDBJ whole genome shotgun (WGS) entry which is preliminary data.</text>
</comment>
<name>A0A2G8RVE8_9APHY</name>
<dbReference type="Proteomes" id="UP000230002">
    <property type="component" value="Unassembled WGS sequence"/>
</dbReference>
<dbReference type="Gene3D" id="3.80.10.10">
    <property type="entry name" value="Ribonuclease Inhibitor"/>
    <property type="match status" value="1"/>
</dbReference>
<dbReference type="SUPFAM" id="SSF52047">
    <property type="entry name" value="RNI-like"/>
    <property type="match status" value="1"/>
</dbReference>
<dbReference type="OrthoDB" id="2753739at2759"/>
<dbReference type="AlphaFoldDB" id="A0A2G8RVE8"/>
<keyword evidence="2" id="KW-1185">Reference proteome</keyword>
<dbReference type="EMBL" id="AYKW01000056">
    <property type="protein sequence ID" value="PIL25479.1"/>
    <property type="molecule type" value="Genomic_DNA"/>
</dbReference>
<gene>
    <name evidence="1" type="ORF">GSI_13369</name>
</gene>
<protein>
    <submittedName>
        <fullName evidence="1">Uncharacterized protein</fullName>
    </submittedName>
</protein>
<dbReference type="InterPro" id="IPR032675">
    <property type="entry name" value="LRR_dom_sf"/>
</dbReference>
<reference evidence="1 2" key="1">
    <citation type="journal article" date="2015" name="Sci. Rep.">
        <title>Chromosome-level genome map provides insights into diverse defense mechanisms in the medicinal fungus Ganoderma sinense.</title>
        <authorList>
            <person name="Zhu Y."/>
            <person name="Xu J."/>
            <person name="Sun C."/>
            <person name="Zhou S."/>
            <person name="Xu H."/>
            <person name="Nelson D.R."/>
            <person name="Qian J."/>
            <person name="Song J."/>
            <person name="Luo H."/>
            <person name="Xiang L."/>
            <person name="Li Y."/>
            <person name="Xu Z."/>
            <person name="Ji A."/>
            <person name="Wang L."/>
            <person name="Lu S."/>
            <person name="Hayward A."/>
            <person name="Sun W."/>
            <person name="Li X."/>
            <person name="Schwartz D.C."/>
            <person name="Wang Y."/>
            <person name="Chen S."/>
        </authorList>
    </citation>
    <scope>NUCLEOTIDE SEQUENCE [LARGE SCALE GENOMIC DNA]</scope>
    <source>
        <strain evidence="1 2">ZZ0214-1</strain>
    </source>
</reference>